<dbReference type="SUPFAM" id="SSF53756">
    <property type="entry name" value="UDP-Glycosyltransferase/glycogen phosphorylase"/>
    <property type="match status" value="1"/>
</dbReference>
<protein>
    <recommendedName>
        <fullName evidence="1">Glycosyl transferase family 28 C-terminal domain-containing protein</fullName>
    </recommendedName>
</protein>
<accession>A0A936NBI3</accession>
<dbReference type="GO" id="GO:0016758">
    <property type="term" value="F:hexosyltransferase activity"/>
    <property type="evidence" value="ECO:0007669"/>
    <property type="project" value="InterPro"/>
</dbReference>
<dbReference type="Gene3D" id="3.40.50.2000">
    <property type="entry name" value="Glycogen Phosphorylase B"/>
    <property type="match status" value="2"/>
</dbReference>
<evidence type="ECO:0000313" key="3">
    <source>
        <dbReference type="Proteomes" id="UP000727993"/>
    </source>
</evidence>
<feature type="domain" description="Glycosyl transferase family 28 C-terminal" evidence="1">
    <location>
        <begin position="220"/>
        <end position="355"/>
    </location>
</feature>
<comment type="caution">
    <text evidence="2">The sequence shown here is derived from an EMBL/GenBank/DDBJ whole genome shotgun (WGS) entry which is preliminary data.</text>
</comment>
<proteinExistence type="predicted"/>
<gene>
    <name evidence="2" type="ORF">IPN02_10600</name>
</gene>
<dbReference type="AlphaFoldDB" id="A0A936NBI3"/>
<dbReference type="PANTHER" id="PTHR21015">
    <property type="entry name" value="UDP-N-ACETYLGLUCOSAMINE--N-ACETYLMURAMYL-(PENTAPEPTIDE) PYROPHOSPHORYL-UNDECAPRENOL N-ACETYLGLUCOSAMINE TRANSFERASE 1"/>
    <property type="match status" value="1"/>
</dbReference>
<evidence type="ECO:0000259" key="1">
    <source>
        <dbReference type="Pfam" id="PF04101"/>
    </source>
</evidence>
<dbReference type="Proteomes" id="UP000727993">
    <property type="component" value="Unassembled WGS sequence"/>
</dbReference>
<dbReference type="Pfam" id="PF04101">
    <property type="entry name" value="Glyco_tran_28_C"/>
    <property type="match status" value="1"/>
</dbReference>
<name>A0A936NBI3_9ACTN</name>
<dbReference type="InterPro" id="IPR007235">
    <property type="entry name" value="Glyco_trans_28_C"/>
</dbReference>
<dbReference type="EMBL" id="JADJZA010000007">
    <property type="protein sequence ID" value="MBK9297257.1"/>
    <property type="molecule type" value="Genomic_DNA"/>
</dbReference>
<sequence>MLTSPVWWSCDEPSSDRWLIEVAKWFGARRAIGDDPLIMLVASSGGHLSHLLELKDFWGAHRRVWVSFDVPDVTSRLVGEEVTWAYRPTTRNLRNLVRNLGLAWSELRRLRPDLIVSTGAGVAVPFFWLGRLLGARTAYLEVYDRIDSATVTGRLVRRFTDAMWVQWPEQASLYPNAKVMGTIWPDSLDDAVVPANEVDECAGEVGAPGTVSSASGAPLIVVTVGTDFHSFDRLVAWAARWADDHATDARMVIQLGTARDPGGAAKRIDGALGSAELLALINEADAVVCGAGPGTVIDALRAGVRPVVVPRRGGLDEAVDDHQVAFAALLSERSMVRTATSEAELRAHLDQLLAQPGLFAVPPLTSGISPGAANLSRALEAMLT</sequence>
<dbReference type="PANTHER" id="PTHR21015:SF22">
    <property type="entry name" value="GLYCOSYLTRANSFERASE"/>
    <property type="match status" value="1"/>
</dbReference>
<dbReference type="InterPro" id="IPR013969">
    <property type="entry name" value="Oligosacch_biosynth_Alg14"/>
</dbReference>
<dbReference type="Pfam" id="PF08660">
    <property type="entry name" value="Alg14"/>
    <property type="match status" value="1"/>
</dbReference>
<dbReference type="GO" id="GO:0006488">
    <property type="term" value="P:dolichol-linked oligosaccharide biosynthetic process"/>
    <property type="evidence" value="ECO:0007669"/>
    <property type="project" value="InterPro"/>
</dbReference>
<reference evidence="2 3" key="1">
    <citation type="submission" date="2020-10" db="EMBL/GenBank/DDBJ databases">
        <title>Connecting structure to function with the recovery of over 1000 high-quality activated sludge metagenome-assembled genomes encoding full-length rRNA genes using long-read sequencing.</title>
        <authorList>
            <person name="Singleton C.M."/>
            <person name="Petriglieri F."/>
            <person name="Kristensen J.M."/>
            <person name="Kirkegaard R.H."/>
            <person name="Michaelsen T.Y."/>
            <person name="Andersen M.H."/>
            <person name="Karst S.M."/>
            <person name="Dueholm M.S."/>
            <person name="Nielsen P.H."/>
            <person name="Albertsen M."/>
        </authorList>
    </citation>
    <scope>NUCLEOTIDE SEQUENCE [LARGE SCALE GENOMIC DNA]</scope>
    <source>
        <strain evidence="2">Lyne_18-Q3-R50-59_MAXAC.006</strain>
    </source>
</reference>
<organism evidence="2 3">
    <name type="scientific">Candidatus Neomicrothrix subdominans</name>
    <dbReference type="NCBI Taxonomy" id="2954438"/>
    <lineage>
        <taxon>Bacteria</taxon>
        <taxon>Bacillati</taxon>
        <taxon>Actinomycetota</taxon>
        <taxon>Acidimicrobiia</taxon>
        <taxon>Acidimicrobiales</taxon>
        <taxon>Microthrixaceae</taxon>
        <taxon>Candidatus Neomicrothrix</taxon>
    </lineage>
</organism>
<evidence type="ECO:0000313" key="2">
    <source>
        <dbReference type="EMBL" id="MBK9297257.1"/>
    </source>
</evidence>